<dbReference type="EMBL" id="JBIACK010000001">
    <property type="protein sequence ID" value="MFE8699400.1"/>
    <property type="molecule type" value="Genomic_DNA"/>
</dbReference>
<feature type="transmembrane region" description="Helical" evidence="1">
    <location>
        <begin position="52"/>
        <end position="71"/>
    </location>
</feature>
<proteinExistence type="predicted"/>
<evidence type="ECO:0000313" key="2">
    <source>
        <dbReference type="EMBL" id="MFE8699400.1"/>
    </source>
</evidence>
<dbReference type="RefSeq" id="WP_389357566.1">
    <property type="nucleotide sequence ID" value="NZ_JBIACK010000001.1"/>
</dbReference>
<gene>
    <name evidence="2" type="ORF">ACFYKX_02055</name>
</gene>
<keyword evidence="1" id="KW-0472">Membrane</keyword>
<keyword evidence="1" id="KW-1133">Transmembrane helix</keyword>
<name>A0ABW6K5E1_9BACI</name>
<protein>
    <recommendedName>
        <fullName evidence="4">DUF4179 domain-containing protein</fullName>
    </recommendedName>
</protein>
<keyword evidence="1" id="KW-0812">Transmembrane</keyword>
<accession>A0ABW6K5E1</accession>
<evidence type="ECO:0000313" key="3">
    <source>
        <dbReference type="Proteomes" id="UP001601059"/>
    </source>
</evidence>
<keyword evidence="3" id="KW-1185">Reference proteome</keyword>
<comment type="caution">
    <text evidence="2">The sequence shown here is derived from an EMBL/GenBank/DDBJ whole genome shotgun (WGS) entry which is preliminary data.</text>
</comment>
<dbReference type="Proteomes" id="UP001601059">
    <property type="component" value="Unassembled WGS sequence"/>
</dbReference>
<reference evidence="2 3" key="1">
    <citation type="submission" date="2024-08" db="EMBL/GenBank/DDBJ databases">
        <title>Two novel Cytobacillus novel species.</title>
        <authorList>
            <person name="Liu G."/>
        </authorList>
    </citation>
    <scope>NUCLEOTIDE SEQUENCE [LARGE SCALE GENOMIC DNA]</scope>
    <source>
        <strain evidence="2 3">FJAT-54145</strain>
    </source>
</reference>
<evidence type="ECO:0008006" key="4">
    <source>
        <dbReference type="Google" id="ProtNLM"/>
    </source>
</evidence>
<organism evidence="2 3">
    <name type="scientific">Cytobacillus spartinae</name>
    <dbReference type="NCBI Taxonomy" id="3299023"/>
    <lineage>
        <taxon>Bacteria</taxon>
        <taxon>Bacillati</taxon>
        <taxon>Bacillota</taxon>
        <taxon>Bacilli</taxon>
        <taxon>Bacillales</taxon>
        <taxon>Bacillaceae</taxon>
        <taxon>Cytobacillus</taxon>
    </lineage>
</organism>
<sequence length="211" mass="23956">MENKNFDHHLKRKVKADEVEVPDMVRNRINITLNELPERTEHRRAPSSMMKYVLSGAICLLITFLSISYILDRNFIFPGSSGGAPNEKEDAVIYDFTFSGKSEHWKGTYEFYGKGVFYPDGDTTAYDSESEDTFTLEFKGNLDELRNTTVTYTYKVNASESGGSVENPTSRVFQHHSSAKGGSMVEGNQIIEVTIEWAGQKEKLYLERVQP</sequence>
<evidence type="ECO:0000256" key="1">
    <source>
        <dbReference type="SAM" id="Phobius"/>
    </source>
</evidence>